<accession>A0A9X9LDT9</accession>
<name>A0A9X9LDT9_GULGU</name>
<protein>
    <submittedName>
        <fullName evidence="1">Uncharacterized protein</fullName>
    </submittedName>
</protein>
<dbReference type="EMBL" id="CYRY02001148">
    <property type="protein sequence ID" value="VCW62467.1"/>
    <property type="molecule type" value="Genomic_DNA"/>
</dbReference>
<gene>
    <name evidence="1" type="ORF">BN2614_LOCUS4</name>
</gene>
<dbReference type="AlphaFoldDB" id="A0A9X9LDT9"/>
<comment type="caution">
    <text evidence="1">The sequence shown here is derived from an EMBL/GenBank/DDBJ whole genome shotgun (WGS) entry which is preliminary data.</text>
</comment>
<reference evidence="1 2" key="1">
    <citation type="submission" date="2018-10" db="EMBL/GenBank/DDBJ databases">
        <authorList>
            <person name="Ekblom R."/>
            <person name="Jareborg N."/>
        </authorList>
    </citation>
    <scope>NUCLEOTIDE SEQUENCE [LARGE SCALE GENOMIC DNA]</scope>
    <source>
        <tissue evidence="1">Muscle</tissue>
    </source>
</reference>
<keyword evidence="2" id="KW-1185">Reference proteome</keyword>
<evidence type="ECO:0000313" key="1">
    <source>
        <dbReference type="EMBL" id="VCW62467.1"/>
    </source>
</evidence>
<dbReference type="Proteomes" id="UP000269945">
    <property type="component" value="Unassembled WGS sequence"/>
</dbReference>
<proteinExistence type="predicted"/>
<organism evidence="1 2">
    <name type="scientific">Gulo gulo</name>
    <name type="common">Wolverine</name>
    <name type="synonym">Gluton</name>
    <dbReference type="NCBI Taxonomy" id="48420"/>
    <lineage>
        <taxon>Eukaryota</taxon>
        <taxon>Metazoa</taxon>
        <taxon>Chordata</taxon>
        <taxon>Craniata</taxon>
        <taxon>Vertebrata</taxon>
        <taxon>Euteleostomi</taxon>
        <taxon>Mammalia</taxon>
        <taxon>Eutheria</taxon>
        <taxon>Laurasiatheria</taxon>
        <taxon>Carnivora</taxon>
        <taxon>Caniformia</taxon>
        <taxon>Musteloidea</taxon>
        <taxon>Mustelidae</taxon>
        <taxon>Guloninae</taxon>
        <taxon>Gulo</taxon>
    </lineage>
</organism>
<evidence type="ECO:0000313" key="2">
    <source>
        <dbReference type="Proteomes" id="UP000269945"/>
    </source>
</evidence>
<sequence length="43" mass="4953">METTGNLLNYKGKPSWRNWHYGNLCHRLPSCCQSLVNLDGTPF</sequence>